<evidence type="ECO:0000313" key="3">
    <source>
        <dbReference type="Proteomes" id="UP000657918"/>
    </source>
</evidence>
<evidence type="ECO:0000256" key="1">
    <source>
        <dbReference type="SAM" id="MobiDB-lite"/>
    </source>
</evidence>
<dbReference type="AlphaFoldDB" id="A0A835J7U2"/>
<dbReference type="Proteomes" id="UP000657918">
    <property type="component" value="Unassembled WGS sequence"/>
</dbReference>
<proteinExistence type="predicted"/>
<feature type="compositionally biased region" description="Gly residues" evidence="1">
    <location>
        <begin position="34"/>
        <end position="49"/>
    </location>
</feature>
<reference evidence="2 3" key="1">
    <citation type="submission" date="2020-10" db="EMBL/GenBank/DDBJ databases">
        <title>Plant Genome Project.</title>
        <authorList>
            <person name="Zhang R.-G."/>
        </authorList>
    </citation>
    <scope>NUCLEOTIDE SEQUENCE [LARGE SCALE GENOMIC DNA]</scope>
    <source>
        <strain evidence="2">FAFU-HL-1</strain>
        <tissue evidence="2">Leaf</tissue>
    </source>
</reference>
<gene>
    <name evidence="2" type="ORF">SADUNF_Sadunf18G0048800</name>
</gene>
<name>A0A835J7U2_9ROSI</name>
<protein>
    <submittedName>
        <fullName evidence="2">Uncharacterized protein</fullName>
    </submittedName>
</protein>
<accession>A0A835J7U2</accession>
<dbReference type="EMBL" id="JADGMS010000018">
    <property type="protein sequence ID" value="KAF9662395.1"/>
    <property type="molecule type" value="Genomic_DNA"/>
</dbReference>
<sequence length="167" mass="17728">MEGLGLKEKERVRPLKMDGPCWVIEDVETKDESGGGGVGGIEGDMGDGGISGVRGSDGGVIGLSIDEGARINGASFQKTNTERVDLELAQLIVFAHYQKLPEDKPSSNRTLELTSKGVDSLLTNSIAMYWHSSSSAGTSLDSLACFGCGESGILRLGIRLRKLLQEK</sequence>
<feature type="region of interest" description="Disordered" evidence="1">
    <location>
        <begin position="29"/>
        <end position="49"/>
    </location>
</feature>
<evidence type="ECO:0000313" key="2">
    <source>
        <dbReference type="EMBL" id="KAF9662395.1"/>
    </source>
</evidence>
<comment type="caution">
    <text evidence="2">The sequence shown here is derived from an EMBL/GenBank/DDBJ whole genome shotgun (WGS) entry which is preliminary data.</text>
</comment>
<keyword evidence="3" id="KW-1185">Reference proteome</keyword>
<organism evidence="2 3">
    <name type="scientific">Salix dunnii</name>
    <dbReference type="NCBI Taxonomy" id="1413687"/>
    <lineage>
        <taxon>Eukaryota</taxon>
        <taxon>Viridiplantae</taxon>
        <taxon>Streptophyta</taxon>
        <taxon>Embryophyta</taxon>
        <taxon>Tracheophyta</taxon>
        <taxon>Spermatophyta</taxon>
        <taxon>Magnoliopsida</taxon>
        <taxon>eudicotyledons</taxon>
        <taxon>Gunneridae</taxon>
        <taxon>Pentapetalae</taxon>
        <taxon>rosids</taxon>
        <taxon>fabids</taxon>
        <taxon>Malpighiales</taxon>
        <taxon>Salicaceae</taxon>
        <taxon>Saliceae</taxon>
        <taxon>Salix</taxon>
    </lineage>
</organism>